<feature type="transmembrane region" description="Helical" evidence="2">
    <location>
        <begin position="162"/>
        <end position="183"/>
    </location>
</feature>
<keyword evidence="4" id="KW-1185">Reference proteome</keyword>
<dbReference type="PANTHER" id="PTHR34219">
    <property type="entry name" value="IRON-REGULATED INNER MEMBRANE PROTEIN-RELATED"/>
    <property type="match status" value="1"/>
</dbReference>
<dbReference type="KEGG" id="mtw:CQW49_03860"/>
<evidence type="ECO:0000256" key="2">
    <source>
        <dbReference type="SAM" id="Phobius"/>
    </source>
</evidence>
<dbReference type="Pfam" id="PF03929">
    <property type="entry name" value="PepSY_TM"/>
    <property type="match status" value="1"/>
</dbReference>
<sequence>MNIVIRSEGADRATYRSAAYRVIWRWHFYAGLFCLPFVFVLTITGAIYLFKPQINAFLDRPYDHLTLAGAPKSLDEQVAAAQAALPDARLTGIELRADRQDAARVLFSKNIAAAPAEEFTNFRVMVRPDTLEILNIEDERFRPTELAHDLHSDMLLGAPGHILLELAGAWAIVMIVTGLYLWWPRDSQSLAGILYPRLSSGRRLFWRDLHAVTGFWVSFFALFLLVTALPWTTVWGKSFRYLRSVGEQAMVKQDWTTGPADKQAQRKEGFQQAAPAASADPHAGHHGHHGGAMAGGPAPLGFDKAAAAAAALGLADPVTIAPPAAGKPNWIVKSTTQNRPLRRTVELDPTSFETRKETGFFSSPLIDRVFGVGIAAHEGQLFGWANQLLGLLTAIGYLLLVVSSVVMWWRRRPQGALGAPPALSSGPRLAPFVVGLVVALGVFLPTLGLSLLLVLATEQIIRRFLPGASGWLGLRPI</sequence>
<dbReference type="Proteomes" id="UP000230709">
    <property type="component" value="Chromosome"/>
</dbReference>
<keyword evidence="2" id="KW-0812">Transmembrane</keyword>
<dbReference type="EMBL" id="CP023737">
    <property type="protein sequence ID" value="ATQ67121.1"/>
    <property type="molecule type" value="Genomic_DNA"/>
</dbReference>
<name>A0A2D2CWG8_METT3</name>
<dbReference type="STRING" id="595536.GCA_000178815_04390"/>
<feature type="transmembrane region" description="Helical" evidence="2">
    <location>
        <begin position="429"/>
        <end position="455"/>
    </location>
</feature>
<proteinExistence type="predicted"/>
<evidence type="ECO:0000313" key="3">
    <source>
        <dbReference type="EMBL" id="ATQ67121.1"/>
    </source>
</evidence>
<feature type="transmembrane region" description="Helical" evidence="2">
    <location>
        <begin position="26"/>
        <end position="50"/>
    </location>
</feature>
<keyword evidence="2" id="KW-0472">Membrane</keyword>
<dbReference type="InterPro" id="IPR005625">
    <property type="entry name" value="PepSY-ass_TM"/>
</dbReference>
<organism evidence="3 4">
    <name type="scientific">Methylosinus trichosporium (strain ATCC 35070 / NCIMB 11131 / UNIQEM 75 / OB3b)</name>
    <dbReference type="NCBI Taxonomy" id="595536"/>
    <lineage>
        <taxon>Bacteria</taxon>
        <taxon>Pseudomonadati</taxon>
        <taxon>Pseudomonadota</taxon>
        <taxon>Alphaproteobacteria</taxon>
        <taxon>Hyphomicrobiales</taxon>
        <taxon>Methylocystaceae</taxon>
        <taxon>Methylosinus</taxon>
    </lineage>
</organism>
<accession>A0A2D2CWG8</accession>
<feature type="transmembrane region" description="Helical" evidence="2">
    <location>
        <begin position="214"/>
        <end position="234"/>
    </location>
</feature>
<feature type="region of interest" description="Disordered" evidence="1">
    <location>
        <begin position="256"/>
        <end position="295"/>
    </location>
</feature>
<dbReference type="PANTHER" id="PTHR34219:SF1">
    <property type="entry name" value="PEPSY DOMAIN-CONTAINING PROTEIN"/>
    <property type="match status" value="1"/>
</dbReference>
<gene>
    <name evidence="3" type="ORF">CQW49_03860</name>
</gene>
<dbReference type="AlphaFoldDB" id="A0A2D2CWG8"/>
<reference evidence="4" key="1">
    <citation type="submission" date="2017-10" db="EMBL/GenBank/DDBJ databases">
        <title>Completed PacBio SMRT sequence of Methylosinus trichosporium OB3b reveals presence of a third large plasmid.</title>
        <authorList>
            <person name="Charles T.C."/>
            <person name="Lynch M.D.J."/>
            <person name="Heil J.R."/>
            <person name="Cheng J."/>
        </authorList>
    </citation>
    <scope>NUCLEOTIDE SEQUENCE [LARGE SCALE GENOMIC DNA]</scope>
    <source>
        <strain evidence="4">OB3b</strain>
    </source>
</reference>
<evidence type="ECO:0000313" key="4">
    <source>
        <dbReference type="Proteomes" id="UP000230709"/>
    </source>
</evidence>
<protein>
    <submittedName>
        <fullName evidence="3">PepSY domain-containing protein</fullName>
    </submittedName>
</protein>
<evidence type="ECO:0000256" key="1">
    <source>
        <dbReference type="SAM" id="MobiDB-lite"/>
    </source>
</evidence>
<keyword evidence="2" id="KW-1133">Transmembrane helix</keyword>
<dbReference type="RefSeq" id="WP_003610438.1">
    <property type="nucleotide sequence ID" value="NZ_ADVE02000001.1"/>
</dbReference>
<feature type="transmembrane region" description="Helical" evidence="2">
    <location>
        <begin position="388"/>
        <end position="409"/>
    </location>
</feature>